<name>A0AAW1AYU8_CROAD</name>
<gene>
    <name evidence="10" type="ORF">NXF25_015234</name>
</gene>
<dbReference type="Proteomes" id="UP001474421">
    <property type="component" value="Unassembled WGS sequence"/>
</dbReference>
<comment type="similarity">
    <text evidence="2">Belongs to the CD164 family.</text>
</comment>
<keyword evidence="4" id="KW-0732">Signal</keyword>
<keyword evidence="11" id="KW-1185">Reference proteome</keyword>
<keyword evidence="6 9" id="KW-0472">Membrane</keyword>
<evidence type="ECO:0000256" key="6">
    <source>
        <dbReference type="ARBA" id="ARBA00023136"/>
    </source>
</evidence>
<keyword evidence="3 9" id="KW-0812">Transmembrane</keyword>
<dbReference type="AlphaFoldDB" id="A0AAW1AYU8"/>
<dbReference type="GO" id="GO:0016020">
    <property type="term" value="C:membrane"/>
    <property type="evidence" value="ECO:0007669"/>
    <property type="project" value="UniProtKB-SubCell"/>
</dbReference>
<evidence type="ECO:0000256" key="3">
    <source>
        <dbReference type="ARBA" id="ARBA00022692"/>
    </source>
</evidence>
<evidence type="ECO:0000256" key="9">
    <source>
        <dbReference type="SAM" id="Phobius"/>
    </source>
</evidence>
<feature type="transmembrane region" description="Helical" evidence="9">
    <location>
        <begin position="266"/>
        <end position="287"/>
    </location>
</feature>
<evidence type="ECO:0000256" key="2">
    <source>
        <dbReference type="ARBA" id="ARBA00005341"/>
    </source>
</evidence>
<dbReference type="Pfam" id="PF05283">
    <property type="entry name" value="MGC-24"/>
    <property type="match status" value="1"/>
</dbReference>
<accession>A0AAW1AYU8</accession>
<evidence type="ECO:0000256" key="8">
    <source>
        <dbReference type="SAM" id="MobiDB-lite"/>
    </source>
</evidence>
<evidence type="ECO:0000313" key="10">
    <source>
        <dbReference type="EMBL" id="KAK9394706.1"/>
    </source>
</evidence>
<protein>
    <submittedName>
        <fullName evidence="10">Sialomucin like</fullName>
    </submittedName>
</protein>
<feature type="region of interest" description="Disordered" evidence="8">
    <location>
        <begin position="222"/>
        <end position="254"/>
    </location>
</feature>
<evidence type="ECO:0000256" key="7">
    <source>
        <dbReference type="ARBA" id="ARBA00023180"/>
    </source>
</evidence>
<dbReference type="PANTHER" id="PTHR11337">
    <property type="entry name" value="MUCIN/PORIMIN"/>
    <property type="match status" value="1"/>
</dbReference>
<feature type="region of interest" description="Disordered" evidence="8">
    <location>
        <begin position="32"/>
        <end position="59"/>
    </location>
</feature>
<evidence type="ECO:0000256" key="1">
    <source>
        <dbReference type="ARBA" id="ARBA00004479"/>
    </source>
</evidence>
<evidence type="ECO:0000313" key="11">
    <source>
        <dbReference type="Proteomes" id="UP001474421"/>
    </source>
</evidence>
<evidence type="ECO:0000256" key="4">
    <source>
        <dbReference type="ARBA" id="ARBA00022729"/>
    </source>
</evidence>
<keyword evidence="7" id="KW-0325">Glycoprotein</keyword>
<organism evidence="10 11">
    <name type="scientific">Crotalus adamanteus</name>
    <name type="common">Eastern diamondback rattlesnake</name>
    <dbReference type="NCBI Taxonomy" id="8729"/>
    <lineage>
        <taxon>Eukaryota</taxon>
        <taxon>Metazoa</taxon>
        <taxon>Chordata</taxon>
        <taxon>Craniata</taxon>
        <taxon>Vertebrata</taxon>
        <taxon>Euteleostomi</taxon>
        <taxon>Lepidosauria</taxon>
        <taxon>Squamata</taxon>
        <taxon>Bifurcata</taxon>
        <taxon>Unidentata</taxon>
        <taxon>Episquamata</taxon>
        <taxon>Toxicofera</taxon>
        <taxon>Serpentes</taxon>
        <taxon>Colubroidea</taxon>
        <taxon>Viperidae</taxon>
        <taxon>Crotalinae</taxon>
        <taxon>Crotalus</taxon>
    </lineage>
</organism>
<comment type="caution">
    <text evidence="10">The sequence shown here is derived from an EMBL/GenBank/DDBJ whole genome shotgun (WGS) entry which is preliminary data.</text>
</comment>
<sequence length="298" mass="32462">MRGHRNDVGLTGRHTEWRVPCCRRSNSCALSATKKRPPPASPFSEGGAGTRGGATCPAQPAHLPAPPPAFFFFSALRACARSPPALPFPERFSGEPRFQSDWRNRRPSGCRFCLARREAPAMPAPAHFWELRAALLCALLCARGLVPSQAGECKDLESCKQCTEGSPSQNITNCIWKHCQESHEKSGTGSCVKNGEALKEKCSFFNTTVSCEELKLTTIVHPHPTTKEPPQPSSKQPKIPTHGSTTSPPKTLPPEFYPAGFDSASFIGGIVLVLSIQAVAFFVVKFLRSKDNTYQTLI</sequence>
<dbReference type="PANTHER" id="PTHR11337:SF11">
    <property type="entry name" value="CD164 SIALOMUCIN-LIKE 2 PROTEIN"/>
    <property type="match status" value="1"/>
</dbReference>
<reference evidence="10 11" key="1">
    <citation type="journal article" date="2024" name="Proc. Natl. Acad. Sci. U.S.A.">
        <title>The genetic regulatory architecture and epigenomic basis for age-related changes in rattlesnake venom.</title>
        <authorList>
            <person name="Hogan M.P."/>
            <person name="Holding M.L."/>
            <person name="Nystrom G.S."/>
            <person name="Colston T.J."/>
            <person name="Bartlett D.A."/>
            <person name="Mason A.J."/>
            <person name="Ellsworth S.A."/>
            <person name="Rautsaw R.M."/>
            <person name="Lawrence K.C."/>
            <person name="Strickland J.L."/>
            <person name="He B."/>
            <person name="Fraser P."/>
            <person name="Margres M.J."/>
            <person name="Gilbert D.M."/>
            <person name="Gibbs H.L."/>
            <person name="Parkinson C.L."/>
            <person name="Rokyta D.R."/>
        </authorList>
    </citation>
    <scope>NUCLEOTIDE SEQUENCE [LARGE SCALE GENOMIC DNA]</scope>
    <source>
        <strain evidence="10">DRR0105</strain>
    </source>
</reference>
<dbReference type="InterPro" id="IPR007947">
    <property type="entry name" value="CD164_MGC24"/>
</dbReference>
<keyword evidence="5 9" id="KW-1133">Transmembrane helix</keyword>
<comment type="subcellular location">
    <subcellularLocation>
        <location evidence="1">Membrane</location>
        <topology evidence="1">Single-pass type I membrane protein</topology>
    </subcellularLocation>
</comment>
<proteinExistence type="inferred from homology"/>
<dbReference type="GO" id="GO:0031410">
    <property type="term" value="C:cytoplasmic vesicle"/>
    <property type="evidence" value="ECO:0007669"/>
    <property type="project" value="TreeGrafter"/>
</dbReference>
<dbReference type="EMBL" id="JAOTOJ010000011">
    <property type="protein sequence ID" value="KAK9394706.1"/>
    <property type="molecule type" value="Genomic_DNA"/>
</dbReference>
<evidence type="ECO:0000256" key="5">
    <source>
        <dbReference type="ARBA" id="ARBA00022989"/>
    </source>
</evidence>